<accession>A0A0E9P671</accession>
<organism evidence="1">
    <name type="scientific">Anguilla anguilla</name>
    <name type="common">European freshwater eel</name>
    <name type="synonym">Muraena anguilla</name>
    <dbReference type="NCBI Taxonomy" id="7936"/>
    <lineage>
        <taxon>Eukaryota</taxon>
        <taxon>Metazoa</taxon>
        <taxon>Chordata</taxon>
        <taxon>Craniata</taxon>
        <taxon>Vertebrata</taxon>
        <taxon>Euteleostomi</taxon>
        <taxon>Actinopterygii</taxon>
        <taxon>Neopterygii</taxon>
        <taxon>Teleostei</taxon>
        <taxon>Anguilliformes</taxon>
        <taxon>Anguillidae</taxon>
        <taxon>Anguilla</taxon>
    </lineage>
</organism>
<proteinExistence type="predicted"/>
<protein>
    <submittedName>
        <fullName evidence="1">Uncharacterized protein</fullName>
    </submittedName>
</protein>
<dbReference type="EMBL" id="GBXM01108598">
    <property type="protein sequence ID" value="JAG99978.1"/>
    <property type="molecule type" value="Transcribed_RNA"/>
</dbReference>
<sequence length="54" mass="5916">MEGGHVAMSNAEVESESTVQKIARLEHATINPVDLCRPYAGYISGGLLWYEFSS</sequence>
<evidence type="ECO:0000313" key="1">
    <source>
        <dbReference type="EMBL" id="JAG99978.1"/>
    </source>
</evidence>
<name>A0A0E9P671_ANGAN</name>
<dbReference type="AlphaFoldDB" id="A0A0E9P671"/>
<reference evidence="1" key="1">
    <citation type="submission" date="2014-11" db="EMBL/GenBank/DDBJ databases">
        <authorList>
            <person name="Amaro Gonzalez C."/>
        </authorList>
    </citation>
    <scope>NUCLEOTIDE SEQUENCE</scope>
</reference>
<reference evidence="1" key="2">
    <citation type="journal article" date="2015" name="Fish Shellfish Immunol.">
        <title>Early steps in the European eel (Anguilla anguilla)-Vibrio vulnificus interaction in the gills: Role of the RtxA13 toxin.</title>
        <authorList>
            <person name="Callol A."/>
            <person name="Pajuelo D."/>
            <person name="Ebbesson L."/>
            <person name="Teles M."/>
            <person name="MacKenzie S."/>
            <person name="Amaro C."/>
        </authorList>
    </citation>
    <scope>NUCLEOTIDE SEQUENCE</scope>
</reference>